<dbReference type="InterPro" id="IPR001647">
    <property type="entry name" value="HTH_TetR"/>
</dbReference>
<dbReference type="Gene3D" id="1.10.10.60">
    <property type="entry name" value="Homeodomain-like"/>
    <property type="match status" value="1"/>
</dbReference>
<evidence type="ECO:0000256" key="6">
    <source>
        <dbReference type="SAM" id="MobiDB-lite"/>
    </source>
</evidence>
<dbReference type="InterPro" id="IPR003012">
    <property type="entry name" value="Tet_transcr_reg_TetR"/>
</dbReference>
<sequence length="243" mass="26443">MATEEYTSVWNRPKRGRRREQPALTQDQIVAEAIKLLDADGLEALTMRKLGAALGAVATAVYWHVANKEELLELVVDEVHGEIEVPDVADASQWRDAAEASARSLRSMIVRHPWVAPTLADVGMNYLGPNLMRVSDEMLGIYLTAGFELLEADQASKTVLGYVIGIASVEAATISKLHRSGKEMAEWQAAVWPAAVQAAEPYSRMRALYAAYGGADLQAGAEDGFSYGLDRILDGLEARLGRS</sequence>
<dbReference type="EMBL" id="SJKB01000005">
    <property type="protein sequence ID" value="TCC61321.1"/>
    <property type="molecule type" value="Genomic_DNA"/>
</dbReference>
<feature type="compositionally biased region" description="Polar residues" evidence="6">
    <location>
        <begin position="1"/>
        <end position="10"/>
    </location>
</feature>
<evidence type="ECO:0000259" key="7">
    <source>
        <dbReference type="PROSITE" id="PS50977"/>
    </source>
</evidence>
<dbReference type="GO" id="GO:0045892">
    <property type="term" value="P:negative regulation of DNA-templated transcription"/>
    <property type="evidence" value="ECO:0007669"/>
    <property type="project" value="InterPro"/>
</dbReference>
<keyword evidence="1" id="KW-0678">Repressor</keyword>
<evidence type="ECO:0000256" key="1">
    <source>
        <dbReference type="ARBA" id="ARBA00022491"/>
    </source>
</evidence>
<dbReference type="Pfam" id="PF02909">
    <property type="entry name" value="TetR_C_1"/>
    <property type="match status" value="1"/>
</dbReference>
<dbReference type="InterPro" id="IPR009057">
    <property type="entry name" value="Homeodomain-like_sf"/>
</dbReference>
<evidence type="ECO:0000313" key="9">
    <source>
        <dbReference type="Proteomes" id="UP000291144"/>
    </source>
</evidence>
<comment type="caution">
    <text evidence="8">The sequence shown here is derived from an EMBL/GenBank/DDBJ whole genome shotgun (WGS) entry which is preliminary data.</text>
</comment>
<dbReference type="InterPro" id="IPR004111">
    <property type="entry name" value="Repressor_TetR_C"/>
</dbReference>
<dbReference type="SUPFAM" id="SSF46689">
    <property type="entry name" value="Homeodomain-like"/>
    <property type="match status" value="1"/>
</dbReference>
<reference evidence="8 9" key="1">
    <citation type="submission" date="2019-02" db="EMBL/GenBank/DDBJ databases">
        <title>Kribbella capetownensis sp. nov. and Kribbella speibonae sp. nov., isolated from soil.</title>
        <authorList>
            <person name="Curtis S.M."/>
            <person name="Norton I."/>
            <person name="Everest G.J."/>
            <person name="Meyers P.R."/>
        </authorList>
    </citation>
    <scope>NUCLEOTIDE SEQUENCE [LARGE SCALE GENOMIC DNA]</scope>
    <source>
        <strain evidence="8 9">NRRL B-24813</strain>
    </source>
</reference>
<evidence type="ECO:0000256" key="5">
    <source>
        <dbReference type="PROSITE-ProRule" id="PRU00335"/>
    </source>
</evidence>
<dbReference type="RefSeq" id="WP_131357808.1">
    <property type="nucleotide sequence ID" value="NZ_SJKB01000005.1"/>
</dbReference>
<dbReference type="OrthoDB" id="2570341at2"/>
<dbReference type="Pfam" id="PF00440">
    <property type="entry name" value="TetR_N"/>
    <property type="match status" value="1"/>
</dbReference>
<dbReference type="InterPro" id="IPR036271">
    <property type="entry name" value="Tet_transcr_reg_TetR-rel_C_sf"/>
</dbReference>
<gene>
    <name evidence="8" type="ORF">E0H73_19000</name>
</gene>
<dbReference type="Proteomes" id="UP000291144">
    <property type="component" value="Unassembled WGS sequence"/>
</dbReference>
<dbReference type="GO" id="GO:0046677">
    <property type="term" value="P:response to antibiotic"/>
    <property type="evidence" value="ECO:0007669"/>
    <property type="project" value="InterPro"/>
</dbReference>
<dbReference type="SUPFAM" id="SSF48498">
    <property type="entry name" value="Tetracyclin repressor-like, C-terminal domain"/>
    <property type="match status" value="1"/>
</dbReference>
<feature type="domain" description="HTH tetR-type" evidence="7">
    <location>
        <begin position="23"/>
        <end position="83"/>
    </location>
</feature>
<dbReference type="Gene3D" id="1.10.357.10">
    <property type="entry name" value="Tetracycline Repressor, domain 2"/>
    <property type="match status" value="1"/>
</dbReference>
<feature type="DNA-binding region" description="H-T-H motif" evidence="5">
    <location>
        <begin position="46"/>
        <end position="65"/>
    </location>
</feature>
<evidence type="ECO:0000256" key="3">
    <source>
        <dbReference type="ARBA" id="ARBA00023125"/>
    </source>
</evidence>
<feature type="region of interest" description="Disordered" evidence="6">
    <location>
        <begin position="1"/>
        <end position="23"/>
    </location>
</feature>
<keyword evidence="3 5" id="KW-0238">DNA-binding</keyword>
<evidence type="ECO:0000313" key="8">
    <source>
        <dbReference type="EMBL" id="TCC61321.1"/>
    </source>
</evidence>
<organism evidence="8 9">
    <name type="scientific">Kribbella pittospori</name>
    <dbReference type="NCBI Taxonomy" id="722689"/>
    <lineage>
        <taxon>Bacteria</taxon>
        <taxon>Bacillati</taxon>
        <taxon>Actinomycetota</taxon>
        <taxon>Actinomycetes</taxon>
        <taxon>Propionibacteriales</taxon>
        <taxon>Kribbellaceae</taxon>
        <taxon>Kribbella</taxon>
    </lineage>
</organism>
<accession>A0A4R0KKV7</accession>
<proteinExistence type="predicted"/>
<evidence type="ECO:0000256" key="4">
    <source>
        <dbReference type="ARBA" id="ARBA00023163"/>
    </source>
</evidence>
<dbReference type="PRINTS" id="PR00400">
    <property type="entry name" value="TETREPRESSOR"/>
</dbReference>
<dbReference type="PROSITE" id="PS50977">
    <property type="entry name" value="HTH_TETR_2"/>
    <property type="match status" value="1"/>
</dbReference>
<dbReference type="GO" id="GO:0003677">
    <property type="term" value="F:DNA binding"/>
    <property type="evidence" value="ECO:0007669"/>
    <property type="project" value="UniProtKB-UniRule"/>
</dbReference>
<protein>
    <submittedName>
        <fullName evidence="8">TetR/AcrR family transcriptional regulator</fullName>
    </submittedName>
</protein>
<keyword evidence="2" id="KW-0805">Transcription regulation</keyword>
<dbReference type="AlphaFoldDB" id="A0A4R0KKV7"/>
<keyword evidence="9" id="KW-1185">Reference proteome</keyword>
<keyword evidence="4" id="KW-0804">Transcription</keyword>
<name>A0A4R0KKV7_9ACTN</name>
<evidence type="ECO:0000256" key="2">
    <source>
        <dbReference type="ARBA" id="ARBA00023015"/>
    </source>
</evidence>